<comment type="caution">
    <text evidence="4">The sequence shown here is derived from an EMBL/GenBank/DDBJ whole genome shotgun (WGS) entry which is preliminary data.</text>
</comment>
<organism evidence="4 5">
    <name type="scientific">Candidatus Accumulibacter phosphatis</name>
    <dbReference type="NCBI Taxonomy" id="327160"/>
    <lineage>
        <taxon>Bacteria</taxon>
        <taxon>Pseudomonadati</taxon>
        <taxon>Pseudomonadota</taxon>
        <taxon>Betaproteobacteria</taxon>
        <taxon>Candidatus Accumulibacter</taxon>
    </lineage>
</organism>
<evidence type="ECO:0000256" key="2">
    <source>
        <dbReference type="ARBA" id="ARBA00023157"/>
    </source>
</evidence>
<dbReference type="Proteomes" id="UP000342300">
    <property type="component" value="Unassembled WGS sequence"/>
</dbReference>
<name>A0A6A7RZ61_9PROT</name>
<dbReference type="InterPro" id="IPR006558">
    <property type="entry name" value="LamG-like"/>
</dbReference>
<reference evidence="4 5" key="1">
    <citation type="submission" date="2017-09" db="EMBL/GenBank/DDBJ databases">
        <title>Metagenomic Analysis Reveals Denitrifying Candidatus Accumulibacter and Flanking Population as a Source of N2O.</title>
        <authorList>
            <person name="Gao H."/>
            <person name="Mao Y."/>
            <person name="Zhao X."/>
            <person name="Liu W.-T."/>
            <person name="Zhang T."/>
            <person name="Wells G."/>
        </authorList>
    </citation>
    <scope>NUCLEOTIDE SEQUENCE [LARGE SCALE GENOMIC DNA]</scope>
    <source>
        <strain evidence="4">CANDO_2_IC</strain>
    </source>
</reference>
<accession>A0A6A7RZ61</accession>
<dbReference type="SUPFAM" id="SSF49899">
    <property type="entry name" value="Concanavalin A-like lectins/glucanases"/>
    <property type="match status" value="2"/>
</dbReference>
<dbReference type="PANTHER" id="PTHR47635:SF2">
    <property type="entry name" value="LAMG-LIKE JELLYROLL FOLD DOMAIN-CONTAINING PROTEIN"/>
    <property type="match status" value="1"/>
</dbReference>
<dbReference type="SMART" id="SM00560">
    <property type="entry name" value="LamGL"/>
    <property type="match status" value="1"/>
</dbReference>
<feature type="non-terminal residue" evidence="4">
    <location>
        <position position="1246"/>
    </location>
</feature>
<dbReference type="Gene3D" id="2.60.120.200">
    <property type="match status" value="2"/>
</dbReference>
<sequence length="1246" mass="132343">GNAGQIVHPWSSVPGVVAGRIDFGQQDYYRFTLADTTRLYFDSLTDNNNLRWTLSGPRGTLVSDRPFQSSDSQNGLSVFDLVAGDYTLRVDGVGDTTGDYGFRLLDLAGAEALPLDSTVNGLLTPANQTDAYQFTVNAGERLYFDVTATSGGSPFWRLLDPWGRSVWGPNYMPSDDVQLQTLPFAGVYTLLVEGRRDAGAGSSSYGLRVATVTDQTLAIAPGVASGMAANWLDGKLAGGIDLNGFQYLEVANSSSIDLTGSLTVEAWIKLDHFTNTWQPIFYKGDASSDWRQRSYAMWLNSDGSLQFGSDTRYTNTATGIIQAGVWTHIAGTIDRATGSLRIYVNGEQAAARDNIGSAPSSAYDQPLLLGGGFYQSSDSNLFAGALDEVRIWNAARSQAQIQATMDAALNGAEAGLVLYLKADEGSGETLGDLSGDGNPARLRAIADGIVLGRVEQPGQAVHHSFSLAAPALLYFDSLTDNADMRWSLSGPNGQIVANRAFSQSDAYDGSSFYTLAAGDYSLTVDPLGDLTGSFAFRLLDLADASVLVPGTPVSGGLNPGRSTDAYRFEVSTPDQRWFFDAIARSGADAYWRLLDPWGATVFGPSAVNAPTSHDLETTLPFVGTYTLLIEGRSHWGGSSSSYTLSVQPVNDGASAIALDSDVIGSIANAGQRQSYTFSLNSDKVVYFDSRTNDARFNWSLSGARGNVVAGRAFNKADSADLSGSPVLDLLAGDYTLVVDGGGDATGTFDFRLMDLSAASAIAVGAEVSGSLQPGSATHLFSFVANARDRLAFEMISESRNSAYWRLLDPYSGLVFGPSNFADTGALSMPFTGTYYLLLEGRVSESNAVDYSFRIADTALPNSGGHSSQDFDADGLPWVAASFSKSAPVVIPGGPSGNFLRLLPGSVTGYNTIAFNNAGVGVIPATVNVDFDFRIGKVSNQGDGIGFAWLNSDIWGNSGAAPQFGEEVNLAGSFGVGFDPVNNGELSDNHVSLHFNGSKLAEFNVPGFRLDSGDFQHARIVIAAVAGGSKVSVYLTPNAGSEVAVVEDYFISAMQAYDGRMAFGARNGGWRADNDLDNIRVAVVAGTAEDLPLLTLGTVPVSGTLSASGEIDRYRFSVTDATRTYFDSLTNNSSLRWSLSGPRGSVVADRSFTASDGYQGLSLLDLTAGDYLLSVFGSTGAYSFKLMDMAQGEVLTPDTATSGTLSPGNETDIYRFDALAGEQFYFDRVSFSGGYYTDWRLIDPFGR</sequence>
<dbReference type="AlphaFoldDB" id="A0A6A7RZ61"/>
<protein>
    <recommendedName>
        <fullName evidence="3">LamG-like jellyroll fold domain-containing protein</fullName>
    </recommendedName>
</protein>
<evidence type="ECO:0000256" key="1">
    <source>
        <dbReference type="ARBA" id="ARBA00022729"/>
    </source>
</evidence>
<feature type="domain" description="LamG-like jellyroll fold" evidence="3">
    <location>
        <begin position="260"/>
        <end position="399"/>
    </location>
</feature>
<keyword evidence="2" id="KW-1015">Disulfide bond</keyword>
<keyword evidence="1" id="KW-0732">Signal</keyword>
<evidence type="ECO:0000259" key="3">
    <source>
        <dbReference type="SMART" id="SM00560"/>
    </source>
</evidence>
<dbReference type="Pfam" id="PF13385">
    <property type="entry name" value="Laminin_G_3"/>
    <property type="match status" value="1"/>
</dbReference>
<evidence type="ECO:0000313" key="4">
    <source>
        <dbReference type="EMBL" id="MQM32450.1"/>
    </source>
</evidence>
<feature type="non-terminal residue" evidence="4">
    <location>
        <position position="1"/>
    </location>
</feature>
<evidence type="ECO:0000313" key="5">
    <source>
        <dbReference type="Proteomes" id="UP000342300"/>
    </source>
</evidence>
<proteinExistence type="predicted"/>
<gene>
    <name evidence="4" type="ORF">CRU78_18960</name>
</gene>
<dbReference type="PANTHER" id="PTHR47635">
    <property type="entry name" value="CUB DOMAIN-CONTAINING PROTEIN"/>
    <property type="match status" value="1"/>
</dbReference>
<dbReference type="Gene3D" id="2.60.120.380">
    <property type="match status" value="6"/>
</dbReference>
<dbReference type="InterPro" id="IPR013320">
    <property type="entry name" value="ConA-like_dom_sf"/>
</dbReference>
<dbReference type="EMBL" id="PDHS01000531">
    <property type="protein sequence ID" value="MQM32450.1"/>
    <property type="molecule type" value="Genomic_DNA"/>
</dbReference>